<dbReference type="InterPro" id="IPR048147">
    <property type="entry name" value="CBO0543-like"/>
</dbReference>
<sequence length="207" mass="24178">MDANYMLYQIRADMWDTLLAQWQTAITTPKYWGLVAIIIIAYIVWYHLTDKTRLAYLLFYGSLVTVMTSLVDLYGTTAGLWYYKVRLEPFITSVFLRDWTLVPLTYMLVQQYSPNWRQFLIWNTVGTFFLTVIVVQILSVLDIVQLIKWTHLNGFITSYLIATLSRAAFHLIIQVQNAARKQKPSPLGSTLMHPAFKQLDKHEDEDE</sequence>
<dbReference type="NCBIfam" id="NF041644">
    <property type="entry name" value="CBO0543_fam"/>
    <property type="match status" value="1"/>
</dbReference>
<name>A0A1I4JDI4_9FIRM</name>
<evidence type="ECO:0000256" key="1">
    <source>
        <dbReference type="SAM" id="Phobius"/>
    </source>
</evidence>
<feature type="transmembrane region" description="Helical" evidence="1">
    <location>
        <begin position="31"/>
        <end position="48"/>
    </location>
</feature>
<keyword evidence="3" id="KW-1185">Reference proteome</keyword>
<dbReference type="Proteomes" id="UP000199520">
    <property type="component" value="Unassembled WGS sequence"/>
</dbReference>
<proteinExistence type="predicted"/>
<gene>
    <name evidence="2" type="ORF">SAMN04490355_10122</name>
</gene>
<feature type="transmembrane region" description="Helical" evidence="1">
    <location>
        <begin position="121"/>
        <end position="144"/>
    </location>
</feature>
<dbReference type="STRING" id="1123291.SAMN04490355_10122"/>
<dbReference type="AlphaFoldDB" id="A0A1I4JDI4"/>
<protein>
    <submittedName>
        <fullName evidence="2">Uncharacterized protein</fullName>
    </submittedName>
</protein>
<reference evidence="3" key="1">
    <citation type="submission" date="2016-10" db="EMBL/GenBank/DDBJ databases">
        <authorList>
            <person name="Varghese N."/>
            <person name="Submissions S."/>
        </authorList>
    </citation>
    <scope>NUCLEOTIDE SEQUENCE [LARGE SCALE GENOMIC DNA]</scope>
    <source>
        <strain evidence="3">DSM 13327</strain>
    </source>
</reference>
<accession>A0A1I4JDI4</accession>
<keyword evidence="1" id="KW-0472">Membrane</keyword>
<keyword evidence="1" id="KW-0812">Transmembrane</keyword>
<feature type="transmembrane region" description="Helical" evidence="1">
    <location>
        <begin position="55"/>
        <end position="83"/>
    </location>
</feature>
<evidence type="ECO:0000313" key="3">
    <source>
        <dbReference type="Proteomes" id="UP000199520"/>
    </source>
</evidence>
<evidence type="ECO:0000313" key="2">
    <source>
        <dbReference type="EMBL" id="SFL64632.1"/>
    </source>
</evidence>
<organism evidence="2 3">
    <name type="scientific">Pelosinus propionicus DSM 13327</name>
    <dbReference type="NCBI Taxonomy" id="1123291"/>
    <lineage>
        <taxon>Bacteria</taxon>
        <taxon>Bacillati</taxon>
        <taxon>Bacillota</taxon>
        <taxon>Negativicutes</taxon>
        <taxon>Selenomonadales</taxon>
        <taxon>Sporomusaceae</taxon>
        <taxon>Pelosinus</taxon>
    </lineage>
</organism>
<dbReference type="EMBL" id="FOTS01000012">
    <property type="protein sequence ID" value="SFL64632.1"/>
    <property type="molecule type" value="Genomic_DNA"/>
</dbReference>
<keyword evidence="1" id="KW-1133">Transmembrane helix</keyword>
<feature type="transmembrane region" description="Helical" evidence="1">
    <location>
        <begin position="156"/>
        <end position="173"/>
    </location>
</feature>